<evidence type="ECO:0000256" key="1">
    <source>
        <dbReference type="ARBA" id="ARBA00006509"/>
    </source>
</evidence>
<feature type="region of interest" description="Disordered" evidence="5">
    <location>
        <begin position="1"/>
        <end position="41"/>
    </location>
</feature>
<organism evidence="6 7">
    <name type="scientific">Staphylotrichum longicolle</name>
    <dbReference type="NCBI Taxonomy" id="669026"/>
    <lineage>
        <taxon>Eukaryota</taxon>
        <taxon>Fungi</taxon>
        <taxon>Dikarya</taxon>
        <taxon>Ascomycota</taxon>
        <taxon>Pezizomycotina</taxon>
        <taxon>Sordariomycetes</taxon>
        <taxon>Sordariomycetidae</taxon>
        <taxon>Sordariales</taxon>
        <taxon>Chaetomiaceae</taxon>
        <taxon>Staphylotrichum</taxon>
    </lineage>
</organism>
<dbReference type="GO" id="GO:1990904">
    <property type="term" value="C:ribonucleoprotein complex"/>
    <property type="evidence" value="ECO:0007669"/>
    <property type="project" value="UniProtKB-KW"/>
</dbReference>
<evidence type="ECO:0000313" key="6">
    <source>
        <dbReference type="EMBL" id="KAG7293087.1"/>
    </source>
</evidence>
<dbReference type="Gene3D" id="1.10.10.1760">
    <property type="entry name" value="60S ribosomal protein L36"/>
    <property type="match status" value="1"/>
</dbReference>
<dbReference type="PROSITE" id="PS01190">
    <property type="entry name" value="RIBOSOMAL_L36E"/>
    <property type="match status" value="1"/>
</dbReference>
<dbReference type="GO" id="GO:0006412">
    <property type="term" value="P:translation"/>
    <property type="evidence" value="ECO:0007669"/>
    <property type="project" value="InterPro"/>
</dbReference>
<dbReference type="FunFam" id="1.10.10.1760:FF:000003">
    <property type="entry name" value="60S ribosomal protein L36"/>
    <property type="match status" value="1"/>
</dbReference>
<dbReference type="GO" id="GO:0003735">
    <property type="term" value="F:structural constituent of ribosome"/>
    <property type="evidence" value="ECO:0007669"/>
    <property type="project" value="InterPro"/>
</dbReference>
<dbReference type="GO" id="GO:0005840">
    <property type="term" value="C:ribosome"/>
    <property type="evidence" value="ECO:0007669"/>
    <property type="project" value="UniProtKB-KW"/>
</dbReference>
<dbReference type="EMBL" id="JAHCVI010000001">
    <property type="protein sequence ID" value="KAG7293087.1"/>
    <property type="molecule type" value="Genomic_DNA"/>
</dbReference>
<accession>A0AAD4I2D5</accession>
<dbReference type="InterPro" id="IPR038097">
    <property type="entry name" value="Ribosomal_eL36_sf"/>
</dbReference>
<evidence type="ECO:0000313" key="7">
    <source>
        <dbReference type="Proteomes" id="UP001197093"/>
    </source>
</evidence>
<dbReference type="Proteomes" id="UP001197093">
    <property type="component" value="Unassembled WGS sequence"/>
</dbReference>
<keyword evidence="7" id="KW-1185">Reference proteome</keyword>
<dbReference type="InterPro" id="IPR000509">
    <property type="entry name" value="Ribosomal_eL36"/>
</dbReference>
<dbReference type="AlphaFoldDB" id="A0AAD4I2D5"/>
<feature type="compositionally biased region" description="Basic residues" evidence="5">
    <location>
        <begin position="16"/>
        <end position="38"/>
    </location>
</feature>
<proteinExistence type="inferred from homology"/>
<evidence type="ECO:0000256" key="4">
    <source>
        <dbReference type="RuleBase" id="RU000665"/>
    </source>
</evidence>
<evidence type="ECO:0000256" key="3">
    <source>
        <dbReference type="ARBA" id="ARBA00023274"/>
    </source>
</evidence>
<protein>
    <recommendedName>
        <fullName evidence="4">60S ribosomal protein L36</fullName>
    </recommendedName>
</protein>
<evidence type="ECO:0000256" key="2">
    <source>
        <dbReference type="ARBA" id="ARBA00022980"/>
    </source>
</evidence>
<dbReference type="Pfam" id="PF01158">
    <property type="entry name" value="Ribosomal_L36e"/>
    <property type="match status" value="1"/>
</dbReference>
<comment type="caution">
    <text evidence="6">The sequence shown here is derived from an EMBL/GenBank/DDBJ whole genome shotgun (WGS) entry which is preliminary data.</text>
</comment>
<evidence type="ECO:0000256" key="5">
    <source>
        <dbReference type="SAM" id="MobiDB-lite"/>
    </source>
</evidence>
<keyword evidence="3 4" id="KW-0687">Ribonucleoprotein</keyword>
<reference evidence="6" key="1">
    <citation type="submission" date="2023-02" db="EMBL/GenBank/DDBJ databases">
        <authorList>
            <person name="Palmer J.M."/>
        </authorList>
    </citation>
    <scope>NUCLEOTIDE SEQUENCE</scope>
    <source>
        <strain evidence="6">FW57</strain>
    </source>
</reference>
<sequence length="105" mass="11874">MAKDTEKSGLAQGLNKGHKTTARVSKPRPSQRKGKSSKRTQFVRSIVKEVAGLAPYERRVIELIRNGKDKRARKYSKRKLGTFGRAKAKVEEMQRVIAESRRAGH</sequence>
<gene>
    <name evidence="6" type="primary">RPL36_1</name>
    <name evidence="6" type="ORF">NEMBOFW57_003133</name>
</gene>
<comment type="similarity">
    <text evidence="1 4">Belongs to the eukaryotic ribosomal protein eL36 family.</text>
</comment>
<dbReference type="PANTHER" id="PTHR10114">
    <property type="entry name" value="60S RIBOSOMAL PROTEIN L36"/>
    <property type="match status" value="1"/>
</dbReference>
<keyword evidence="2 4" id="KW-0689">Ribosomal protein</keyword>
<name>A0AAD4I2D5_9PEZI</name>